<dbReference type="EMBL" id="AP025730">
    <property type="protein sequence ID" value="BDI03699.1"/>
    <property type="molecule type" value="Genomic_DNA"/>
</dbReference>
<dbReference type="RefSeq" id="WP_251971961.1">
    <property type="nucleotide sequence ID" value="NZ_AP025730.1"/>
</dbReference>
<keyword evidence="2" id="KW-1185">Reference proteome</keyword>
<gene>
    <name evidence="1" type="ORF">CATMQ487_06690</name>
</gene>
<proteinExistence type="predicted"/>
<sequence>MNAVVLEHVPVAELPQAWRDRLGPLLAQTAGAQVTVRIEQEPLPVPAEDFLTDDPAFGIWRDRDDVADVDAYVRRLRASRFSRDGSRNEA</sequence>
<evidence type="ECO:0000313" key="2">
    <source>
        <dbReference type="Proteomes" id="UP001057498"/>
    </source>
</evidence>
<dbReference type="Proteomes" id="UP001057498">
    <property type="component" value="Chromosome"/>
</dbReference>
<reference evidence="1" key="1">
    <citation type="submission" date="2022-04" db="EMBL/GenBank/DDBJ databases">
        <title>Whole genome sequence of Sphaerotilus sp. FB-5.</title>
        <authorList>
            <person name="Takeda M."/>
            <person name="Narihara S."/>
            <person name="Akimoto M."/>
            <person name="Akimoto R."/>
            <person name="Nishiyashiki S."/>
            <person name="Murakami T."/>
        </authorList>
    </citation>
    <scope>NUCLEOTIDE SEQUENCE</scope>
    <source>
        <strain evidence="1">FB-5</strain>
    </source>
</reference>
<name>A0ABM7YGK4_9BURK</name>
<protein>
    <submittedName>
        <fullName evidence="1">Uncharacterized protein</fullName>
    </submittedName>
</protein>
<evidence type="ECO:0000313" key="1">
    <source>
        <dbReference type="EMBL" id="BDI03699.1"/>
    </source>
</evidence>
<accession>A0ABM7YGK4</accession>
<organism evidence="1 2">
    <name type="scientific">Sphaerotilus microaerophilus</name>
    <dbReference type="NCBI Taxonomy" id="2914710"/>
    <lineage>
        <taxon>Bacteria</taxon>
        <taxon>Pseudomonadati</taxon>
        <taxon>Pseudomonadota</taxon>
        <taxon>Betaproteobacteria</taxon>
        <taxon>Burkholderiales</taxon>
        <taxon>Sphaerotilaceae</taxon>
        <taxon>Sphaerotilus</taxon>
    </lineage>
</organism>